<evidence type="ECO:0000313" key="4">
    <source>
        <dbReference type="Proteomes" id="UP000737018"/>
    </source>
</evidence>
<keyword evidence="4" id="KW-1185">Reference proteome</keyword>
<dbReference type="InterPro" id="IPR053198">
    <property type="entry name" value="Gynoecium_Dev_Regulator"/>
</dbReference>
<name>A0A8J4RZF0_9ROSI</name>
<feature type="compositionally biased region" description="Basic and acidic residues" evidence="1">
    <location>
        <begin position="450"/>
        <end position="460"/>
    </location>
</feature>
<protein>
    <recommendedName>
        <fullName evidence="2">PB1 domain-containing protein</fullName>
    </recommendedName>
</protein>
<feature type="region of interest" description="Disordered" evidence="1">
    <location>
        <begin position="444"/>
        <end position="484"/>
    </location>
</feature>
<sequence>MAGEAPGPSAQRIHQQQPTLFMPNVNNNVSVWTGEEFSLMFLQDCVAARRVSAVANSGQKREKRAVFNYDQNGQLGYEYLTGILGLRRIDSESTSDMSMSEYASARTSFNAKEMENGAYVDKSSKYYKEDGDSGHRSRKAFGELNFDWTGMGIPIPPPLHKSGSPHSNNYPGSGVSGGSQLGRMKFLCSFGGKILPRPSDGKLRYVGGDTHIISIRKRITWEDLMKKTLGICNQPHTIKYQLPDEDLDALISVSSIEDLQNMIEEYCGLERHGGSQRLRIFLIPVCESEILSSFDGNTIQQNNPDYQHVVAVNGMSLASEVNKLGANLDCIPSFHRSSRTAPVPLELKGGFNALHPAQFFNQSQNISRSPNHSPPHSPVPLQQEDSKSVHMQLHGDNSHKSSNESSSSSFTTQRPPEGSSTNTAGSKYLLQGEVTLMNHHHPNKQVDVSQPEHPHGEHIHNRNSSKETTSSVDRNDSDFDGFSYEKPMHKEMTFHSEKPTSRPEDPLCLFSRSSDFIDSHCGMSHAFF</sequence>
<feature type="domain" description="PB1" evidence="2">
    <location>
        <begin position="198"/>
        <end position="285"/>
    </location>
</feature>
<dbReference type="Pfam" id="PF00564">
    <property type="entry name" value="PB1"/>
    <property type="match status" value="1"/>
</dbReference>
<feature type="compositionally biased region" description="Polar residues" evidence="1">
    <location>
        <begin position="410"/>
        <end position="425"/>
    </location>
</feature>
<dbReference type="SMART" id="SM00666">
    <property type="entry name" value="PB1"/>
    <property type="match status" value="1"/>
</dbReference>
<comment type="caution">
    <text evidence="3">The sequence shown here is derived from an EMBL/GenBank/DDBJ whole genome shotgun (WGS) entry which is preliminary data.</text>
</comment>
<dbReference type="PANTHER" id="PTHR31066">
    <property type="entry name" value="OS05G0427100 PROTEIN-RELATED"/>
    <property type="match status" value="1"/>
</dbReference>
<dbReference type="EMBL" id="JRKL02000295">
    <property type="protein sequence ID" value="KAF3972886.1"/>
    <property type="molecule type" value="Genomic_DNA"/>
</dbReference>
<dbReference type="Proteomes" id="UP000737018">
    <property type="component" value="Unassembled WGS sequence"/>
</dbReference>
<dbReference type="AlphaFoldDB" id="A0A8J4RZF0"/>
<dbReference type="CDD" id="cd06410">
    <property type="entry name" value="PB1_UP2"/>
    <property type="match status" value="1"/>
</dbReference>
<dbReference type="OrthoDB" id="1740683at2759"/>
<dbReference type="InterPro" id="IPR000270">
    <property type="entry name" value="PB1_dom"/>
</dbReference>
<proteinExistence type="predicted"/>
<evidence type="ECO:0000256" key="1">
    <source>
        <dbReference type="SAM" id="MobiDB-lite"/>
    </source>
</evidence>
<feature type="region of interest" description="Disordered" evidence="1">
    <location>
        <begin position="155"/>
        <end position="176"/>
    </location>
</feature>
<feature type="region of interest" description="Disordered" evidence="1">
    <location>
        <begin position="364"/>
        <end position="425"/>
    </location>
</feature>
<dbReference type="PANTHER" id="PTHR31066:SF90">
    <property type="entry name" value="PB1 DOMAIN-CONTAINING PROTEIN"/>
    <property type="match status" value="1"/>
</dbReference>
<dbReference type="Gene3D" id="3.10.20.90">
    <property type="entry name" value="Phosphatidylinositol 3-kinase Catalytic Subunit, Chain A, domain 1"/>
    <property type="match status" value="1"/>
</dbReference>
<accession>A0A8J4RZF0</accession>
<evidence type="ECO:0000313" key="3">
    <source>
        <dbReference type="EMBL" id="KAF3972886.1"/>
    </source>
</evidence>
<dbReference type="FunFam" id="3.10.20.90:FF:000058">
    <property type="entry name" value="Octicosapeptide/phox/Bem1p domain kinase superfamily protein"/>
    <property type="match status" value="1"/>
</dbReference>
<organism evidence="3 4">
    <name type="scientific">Castanea mollissima</name>
    <name type="common">Chinese chestnut</name>
    <dbReference type="NCBI Taxonomy" id="60419"/>
    <lineage>
        <taxon>Eukaryota</taxon>
        <taxon>Viridiplantae</taxon>
        <taxon>Streptophyta</taxon>
        <taxon>Embryophyta</taxon>
        <taxon>Tracheophyta</taxon>
        <taxon>Spermatophyta</taxon>
        <taxon>Magnoliopsida</taxon>
        <taxon>eudicotyledons</taxon>
        <taxon>Gunneridae</taxon>
        <taxon>Pentapetalae</taxon>
        <taxon>rosids</taxon>
        <taxon>fabids</taxon>
        <taxon>Fagales</taxon>
        <taxon>Fagaceae</taxon>
        <taxon>Castanea</taxon>
    </lineage>
</organism>
<evidence type="ECO:0000259" key="2">
    <source>
        <dbReference type="SMART" id="SM00666"/>
    </source>
</evidence>
<dbReference type="SUPFAM" id="SSF54277">
    <property type="entry name" value="CAD &amp; PB1 domains"/>
    <property type="match status" value="1"/>
</dbReference>
<gene>
    <name evidence="3" type="ORF">CMV_003633</name>
</gene>
<reference evidence="3" key="1">
    <citation type="submission" date="2020-03" db="EMBL/GenBank/DDBJ databases">
        <title>Castanea mollissima Vanexum genome sequencing.</title>
        <authorList>
            <person name="Staton M."/>
        </authorList>
    </citation>
    <scope>NUCLEOTIDE SEQUENCE</scope>
    <source>
        <tissue evidence="3">Leaf</tissue>
    </source>
</reference>